<dbReference type="PANTHER" id="PTHR34236:SF1">
    <property type="entry name" value="DIMETHYL SULFOXIDE REDUCTASE TRANSCRIPTIONAL ACTIVATOR"/>
    <property type="match status" value="1"/>
</dbReference>
<evidence type="ECO:0000259" key="5">
    <source>
        <dbReference type="Pfam" id="PF15915"/>
    </source>
</evidence>
<feature type="domain" description="HTH bat-type" evidence="4">
    <location>
        <begin position="169"/>
        <end position="220"/>
    </location>
</feature>
<dbReference type="PANTHER" id="PTHR34236">
    <property type="entry name" value="DIMETHYL SULFOXIDE REDUCTASE TRANSCRIPTIONAL ACTIVATOR"/>
    <property type="match status" value="1"/>
</dbReference>
<dbReference type="RefSeq" id="WP_092906347.1">
    <property type="nucleotide sequence ID" value="NZ_FOZS01000003.1"/>
</dbReference>
<gene>
    <name evidence="6" type="ORF">SAMN04488556_3484</name>
</gene>
<evidence type="ECO:0000256" key="1">
    <source>
        <dbReference type="ARBA" id="ARBA00023015"/>
    </source>
</evidence>
<dbReference type="OrthoDB" id="202021at2157"/>
<dbReference type="InterPro" id="IPR031803">
    <property type="entry name" value="BAT_GAF/HTH-assoc"/>
</dbReference>
<keyword evidence="2" id="KW-0804">Transcription</keyword>
<dbReference type="AlphaFoldDB" id="A0A1I6TW08"/>
<dbReference type="Pfam" id="PF04967">
    <property type="entry name" value="HTH_10"/>
    <property type="match status" value="1"/>
</dbReference>
<evidence type="ECO:0000259" key="4">
    <source>
        <dbReference type="Pfam" id="PF04967"/>
    </source>
</evidence>
<feature type="region of interest" description="Disordered" evidence="3">
    <location>
        <begin position="146"/>
        <end position="171"/>
    </location>
</feature>
<keyword evidence="7" id="KW-1185">Reference proteome</keyword>
<sequence>MGLIAEFQMTSEQLPLVDVAAGVSEATIEFESVQGRPSGAPTFIVRIVGADADAIEAAFADADSVTDHSLVVADEATRHYRCRPTGDPPTDLELLADNGSIPDRVLATPSGWEERRWFADREEFNQFRTFCRANDYEIRLDRLVETDEGSAGSSTGPFGTGDRSWPREMTDAQREALVTAHEMGYFDMPRTATMADVADELGVSSASLSERLRRAQNHLIAGFRRTSSKKPRTN</sequence>
<feature type="domain" description="Bacterioopsin transcriptional activator GAF and HTH associated" evidence="5">
    <location>
        <begin position="6"/>
        <end position="139"/>
    </location>
</feature>
<keyword evidence="1" id="KW-0805">Transcription regulation</keyword>
<proteinExistence type="predicted"/>
<evidence type="ECO:0000256" key="3">
    <source>
        <dbReference type="SAM" id="MobiDB-lite"/>
    </source>
</evidence>
<protein>
    <submittedName>
        <fullName evidence="6">Predicted DNA binding protein, contains HTH domain</fullName>
    </submittedName>
</protein>
<reference evidence="7" key="1">
    <citation type="submission" date="2016-10" db="EMBL/GenBank/DDBJ databases">
        <authorList>
            <person name="Varghese N."/>
            <person name="Submissions S."/>
        </authorList>
    </citation>
    <scope>NUCLEOTIDE SEQUENCE [LARGE SCALE GENOMIC DNA]</scope>
    <source>
        <strain evidence="7">DSM 22427</strain>
    </source>
</reference>
<evidence type="ECO:0000313" key="6">
    <source>
        <dbReference type="EMBL" id="SFS93351.1"/>
    </source>
</evidence>
<accession>A0A1I6TW08</accession>
<name>A0A1I6TW08_9EURY</name>
<evidence type="ECO:0000256" key="2">
    <source>
        <dbReference type="ARBA" id="ARBA00023163"/>
    </source>
</evidence>
<dbReference type="InterPro" id="IPR007050">
    <property type="entry name" value="HTH_bacterioopsin"/>
</dbReference>
<organism evidence="6 7">
    <name type="scientific">Halostagnicola kamekurae</name>
    <dbReference type="NCBI Taxonomy" id="619731"/>
    <lineage>
        <taxon>Archaea</taxon>
        <taxon>Methanobacteriati</taxon>
        <taxon>Methanobacteriota</taxon>
        <taxon>Stenosarchaea group</taxon>
        <taxon>Halobacteria</taxon>
        <taxon>Halobacteriales</taxon>
        <taxon>Natrialbaceae</taxon>
        <taxon>Halostagnicola</taxon>
    </lineage>
</organism>
<dbReference type="EMBL" id="FOZS01000003">
    <property type="protein sequence ID" value="SFS93351.1"/>
    <property type="molecule type" value="Genomic_DNA"/>
</dbReference>
<dbReference type="Proteomes" id="UP000199199">
    <property type="component" value="Unassembled WGS sequence"/>
</dbReference>
<evidence type="ECO:0000313" key="7">
    <source>
        <dbReference type="Proteomes" id="UP000199199"/>
    </source>
</evidence>
<dbReference type="Pfam" id="PF15915">
    <property type="entry name" value="BAT"/>
    <property type="match status" value="1"/>
</dbReference>